<name>A0A538TVM6_UNCEI</name>
<dbReference type="InterPro" id="IPR007922">
    <property type="entry name" value="DciA-like"/>
</dbReference>
<accession>A0A538TVM6</accession>
<dbReference type="AlphaFoldDB" id="A0A538TVM6"/>
<comment type="caution">
    <text evidence="1">The sequence shown here is derived from an EMBL/GenBank/DDBJ whole genome shotgun (WGS) entry which is preliminary data.</text>
</comment>
<dbReference type="EMBL" id="VBOY01000033">
    <property type="protein sequence ID" value="TMQ67680.1"/>
    <property type="molecule type" value="Genomic_DNA"/>
</dbReference>
<proteinExistence type="predicted"/>
<dbReference type="PANTHER" id="PTHR36456">
    <property type="entry name" value="UPF0232 PROTEIN SCO3875"/>
    <property type="match status" value="1"/>
</dbReference>
<dbReference type="Pfam" id="PF05258">
    <property type="entry name" value="DciA"/>
    <property type="match status" value="1"/>
</dbReference>
<evidence type="ECO:0000313" key="2">
    <source>
        <dbReference type="Proteomes" id="UP000316609"/>
    </source>
</evidence>
<dbReference type="PANTHER" id="PTHR36456:SF1">
    <property type="entry name" value="UPF0232 PROTEIN SCO3875"/>
    <property type="match status" value="1"/>
</dbReference>
<organism evidence="1 2">
    <name type="scientific">Eiseniibacteriota bacterium</name>
    <dbReference type="NCBI Taxonomy" id="2212470"/>
    <lineage>
        <taxon>Bacteria</taxon>
        <taxon>Candidatus Eiseniibacteriota</taxon>
    </lineage>
</organism>
<evidence type="ECO:0000313" key="1">
    <source>
        <dbReference type="EMBL" id="TMQ67680.1"/>
    </source>
</evidence>
<gene>
    <name evidence="1" type="ORF">E6K78_04090</name>
</gene>
<reference evidence="1 2" key="1">
    <citation type="journal article" date="2019" name="Nat. Microbiol.">
        <title>Mediterranean grassland soil C-N compound turnover is dependent on rainfall and depth, and is mediated by genomically divergent microorganisms.</title>
        <authorList>
            <person name="Diamond S."/>
            <person name="Andeer P.F."/>
            <person name="Li Z."/>
            <person name="Crits-Christoph A."/>
            <person name="Burstein D."/>
            <person name="Anantharaman K."/>
            <person name="Lane K.R."/>
            <person name="Thomas B.C."/>
            <person name="Pan C."/>
            <person name="Northen T.R."/>
            <person name="Banfield J.F."/>
        </authorList>
    </citation>
    <scope>NUCLEOTIDE SEQUENCE [LARGE SCALE GENOMIC DNA]</scope>
    <source>
        <strain evidence="1">WS_8</strain>
    </source>
</reference>
<sequence length="99" mass="11290">MESLGDLLPELLRRWKLAEGVAGWRAVDEWPAAAGPRIAQRTRAVEFREGILVVEVQGSVWRHELGFLKRDLLKRIRERAGSSRITDLKFITARGGIQR</sequence>
<protein>
    <submittedName>
        <fullName evidence="1">DUF721 domain-containing protein</fullName>
    </submittedName>
</protein>
<dbReference type="Proteomes" id="UP000316609">
    <property type="component" value="Unassembled WGS sequence"/>
</dbReference>